<evidence type="ECO:0000313" key="3">
    <source>
        <dbReference type="EMBL" id="CAF3730216.1"/>
    </source>
</evidence>
<sequence>EYQPFVADHQQEKLCKPIRHDITEKISNNYQPSKSPIFCNQIKRKYRDSNFCFVCKKRQIKRNSILCVNQNTITKLQYGYSRRYSTKDSNGEQISFFHKRMHRSCYSKLLKLANYQPRKILTTTTTTLNCKTKDVHDNDFCVSQAKFLHSSVIRHDPSETHSLPTSTLSRLVTLDHDYCKPPLMAVISRPLKIPTSTVVLNKIQLTENDIKHLQEFSISYQQQQQQQHETLPKTNIDVQPWSSSGRKTLAVEVDDTTTSFVAEKSAFDELHRWLSVTLKTQLVLRMIDVQTKYRKLLVAKGKSATEAILRTASIRRRLENLSPSKFYFYKHCPKQGTYVALNNIEQFVKAKVKQVEDIRDNGVVMAIKQRQEETSRIKAITDECELILRTVELLRKSIVSGYDYFKKLKTSRDQLAYVTSDSYWKSCPTFLKNFIGLITLNDRDFNEVKRSYTHYDSMYDGSWFSKSKKWLKISSISFDIMNCKNDSFLSPKHYLLGNELLKHARSSDLITVMNRFGHVCSYEGVCRLHDEQARKESTLYQLPKTVHPNCFGVKVADNFDLNKETVHGENSIHIMNQIIIQNPENIDISLEDTNQQIIVLDDEEEQDQNDSGFVDDIQSFSCVTQINPQFRPICTSTPRKAVIDRRSFDQSNTYKYKAFVDNSLTLKLFAYGLSKHLCNDVLKSNTRLPLLAGYFATHLEHDTTKPLHIISFCTPIDLDPSSQQAADTCLKSTKTQFLDTNFQKEAVIVVDEKIYRNCIKSKYNNLNEFQALTIYAGDFHLMKCYMVVIWDVLEGSGLETIISYIYKGASLRSIFNVHHFNKSLRCCKLIYTALSMQRFETFLSSTSDITDQIKQIISGYPHHYAKDEIKQRWFKTLINCLESLEFQQKFDAWKIENKNKNIKFQLWSFILDDLISPLISLYMALRTSNFDARNASLSKMASLFFATNHRNYARLCGQHLYDLQTCSKYLFDKLSKCFAVRRTNKPFTAIAMDQTIECTINKLGKGHGGISGRFSSQLIDTWTRSFAYRSLLTNVTQTLCEYETNLNCVDAHLECTPSRYDLDDKDLQLILEKLKHEDLFTSTDADVTKLMTKQSKVIHADIVKDLCSSVERGTQALETFIDERIIRKLVPMQQRLKAIHRLRLKDSDRYEPLSGKISKPRINLVKEKPLKLVDNDIKRYLILGEHRQLDLSQLFSHEFTHQPLALCPSSLPVDKHSSTFFGIKQSNNTTKTLQQIYLFFQDKFLQAFSTTPSSTATILIIDGKQLLTLNRPLLRSGTIQVYSKQLFDQVLLKQFEIFERIDIIFDSLLDKDDGHIIHDFNPIDILPNGKLFDNLLEINKANLTSCLIKCWLEQTSKIPTGKTLILGGPGNKTYLLTCDNITVTDSLACNHLNLSTRILFHVKSIQQSSTILIRSTDPDVFILSIAYANQFLPTQLFLDYSVQQQPSVRDREKDQVDQLKIINCTQISTLIKEQHLIDPLNFLLLHALSGCTSVGCSSIRNIRKYLIFDTYFKQPTKYDFTQGEIVYEQLLLSCYRPLNTPITLDELRSQMAMTALKRNSKNIALCLPPTSDAFQLHCKRVQRQLMIWIQSLESNIVYPPYVNNGYELNGEIIWKSKSTMPKLDVTQLIPIPCQGKNCQDGTCKKCTSGFNSQLFPLMTTKTILKKCPSITPIGVGAYCKTKLARALCHLPGMKIPASSKQSNVEKINDDIYEKQFIDTQELEDQEDYELNDEEYDLSDTESLQPDESDDIFEQENDDTDFKRSSSFDELLPKRKRLKVEVADVKSSTTMEIVKNESDDEEVEDPDDENWSNYYSQEIQDSLDD</sequence>
<comment type="caution">
    <text evidence="2">The sequence shown here is derived from an EMBL/GenBank/DDBJ whole genome shotgun (WGS) entry which is preliminary data.</text>
</comment>
<accession>A0A814DKL9</accession>
<dbReference type="EMBL" id="CAJNOQ010002376">
    <property type="protein sequence ID" value="CAF0954968.1"/>
    <property type="molecule type" value="Genomic_DNA"/>
</dbReference>
<dbReference type="Proteomes" id="UP000681722">
    <property type="component" value="Unassembled WGS sequence"/>
</dbReference>
<evidence type="ECO:0000313" key="4">
    <source>
        <dbReference type="Proteomes" id="UP000663829"/>
    </source>
</evidence>
<evidence type="ECO:0000256" key="1">
    <source>
        <dbReference type="SAM" id="MobiDB-lite"/>
    </source>
</evidence>
<feature type="region of interest" description="Disordered" evidence="1">
    <location>
        <begin position="1790"/>
        <end position="1824"/>
    </location>
</feature>
<feature type="region of interest" description="Disordered" evidence="1">
    <location>
        <begin position="1733"/>
        <end position="1765"/>
    </location>
</feature>
<evidence type="ECO:0000313" key="2">
    <source>
        <dbReference type="EMBL" id="CAF0954968.1"/>
    </source>
</evidence>
<dbReference type="OrthoDB" id="10025386at2759"/>
<name>A0A814DKL9_9BILA</name>
<gene>
    <name evidence="2" type="ORF">GPM918_LOCUS11448</name>
    <name evidence="3" type="ORF">SRO942_LOCUS11451</name>
</gene>
<proteinExistence type="predicted"/>
<dbReference type="Proteomes" id="UP000663829">
    <property type="component" value="Unassembled WGS sequence"/>
</dbReference>
<keyword evidence="4" id="KW-1185">Reference proteome</keyword>
<feature type="non-terminal residue" evidence="2">
    <location>
        <position position="1824"/>
    </location>
</feature>
<organism evidence="2 4">
    <name type="scientific">Didymodactylos carnosus</name>
    <dbReference type="NCBI Taxonomy" id="1234261"/>
    <lineage>
        <taxon>Eukaryota</taxon>
        <taxon>Metazoa</taxon>
        <taxon>Spiralia</taxon>
        <taxon>Gnathifera</taxon>
        <taxon>Rotifera</taxon>
        <taxon>Eurotatoria</taxon>
        <taxon>Bdelloidea</taxon>
        <taxon>Philodinida</taxon>
        <taxon>Philodinidae</taxon>
        <taxon>Didymodactylos</taxon>
    </lineage>
</organism>
<dbReference type="EMBL" id="CAJOBC010002377">
    <property type="protein sequence ID" value="CAF3730216.1"/>
    <property type="molecule type" value="Genomic_DNA"/>
</dbReference>
<dbReference type="PANTHER" id="PTHR47018">
    <property type="entry name" value="CXC DOMAIN-CONTAINING PROTEIN-RELATED"/>
    <property type="match status" value="1"/>
</dbReference>
<feature type="compositionally biased region" description="Acidic residues" evidence="1">
    <location>
        <begin position="1797"/>
        <end position="1809"/>
    </location>
</feature>
<dbReference type="PANTHER" id="PTHR47018:SF3">
    <property type="entry name" value="MYCBP-ASSOCIATED PROTEIN"/>
    <property type="match status" value="1"/>
</dbReference>
<feature type="compositionally biased region" description="Acidic residues" evidence="1">
    <location>
        <begin position="1733"/>
        <end position="1758"/>
    </location>
</feature>
<reference evidence="2" key="1">
    <citation type="submission" date="2021-02" db="EMBL/GenBank/DDBJ databases">
        <authorList>
            <person name="Nowell W R."/>
        </authorList>
    </citation>
    <scope>NUCLEOTIDE SEQUENCE</scope>
</reference>
<protein>
    <submittedName>
        <fullName evidence="2">Uncharacterized protein</fullName>
    </submittedName>
</protein>
<feature type="compositionally biased region" description="Polar residues" evidence="1">
    <location>
        <begin position="1810"/>
        <end position="1824"/>
    </location>
</feature>